<dbReference type="InterPro" id="IPR008958">
    <property type="entry name" value="Transglutaminase_C"/>
</dbReference>
<evidence type="ECO:0000256" key="8">
    <source>
        <dbReference type="PIRSR" id="PIRSR000459-1"/>
    </source>
</evidence>
<keyword evidence="5" id="KW-0012">Acyltransferase</keyword>
<feature type="active site" evidence="8">
    <location>
        <position position="389"/>
    </location>
</feature>
<dbReference type="SUPFAM" id="SSF49309">
    <property type="entry name" value="Transglutaminase, two C-terminal domains"/>
    <property type="match status" value="2"/>
</dbReference>
<evidence type="ECO:0000256" key="6">
    <source>
        <dbReference type="ARBA" id="ARBA00024222"/>
    </source>
</evidence>
<comment type="caution">
    <text evidence="11">The sequence shown here is derived from an EMBL/GenBank/DDBJ whole genome shotgun (WGS) entry which is preliminary data.</text>
</comment>
<feature type="binding site" evidence="9">
    <location>
        <position position="502"/>
    </location>
    <ligand>
        <name>Ca(2+)</name>
        <dbReference type="ChEBI" id="CHEBI:29108"/>
    </ligand>
</feature>
<name>A0AA38IH88_9CUCU</name>
<protein>
    <recommendedName>
        <fullName evidence="6">protein-glutamine gamma-glutamyltransferase</fullName>
        <ecNumber evidence="6">2.3.2.13</ecNumber>
    </recommendedName>
</protein>
<evidence type="ECO:0000256" key="3">
    <source>
        <dbReference type="ARBA" id="ARBA00022723"/>
    </source>
</evidence>
<dbReference type="EMBL" id="JALNTZ010000004">
    <property type="protein sequence ID" value="KAJ3655216.1"/>
    <property type="molecule type" value="Genomic_DNA"/>
</dbReference>
<dbReference type="PROSITE" id="PS00547">
    <property type="entry name" value="TRANSGLUTAMINASES"/>
    <property type="match status" value="1"/>
</dbReference>
<feature type="active site" evidence="8">
    <location>
        <position position="330"/>
    </location>
</feature>
<evidence type="ECO:0000256" key="5">
    <source>
        <dbReference type="ARBA" id="ARBA00023315"/>
    </source>
</evidence>
<dbReference type="PANTHER" id="PTHR11590">
    <property type="entry name" value="PROTEIN-GLUTAMINE GAMMA-GLUTAMYLTRANSFERASE"/>
    <property type="match status" value="1"/>
</dbReference>
<dbReference type="SMART" id="SM00460">
    <property type="entry name" value="TGc"/>
    <property type="match status" value="1"/>
</dbReference>
<comment type="catalytic activity">
    <reaction evidence="7">
        <text>L-glutaminyl-[protein] + L-lysyl-[protein] = [protein]-L-lysyl-N(6)-5-L-glutamyl-[protein] + NH4(+)</text>
        <dbReference type="Rhea" id="RHEA:54816"/>
        <dbReference type="Rhea" id="RHEA-COMP:9752"/>
        <dbReference type="Rhea" id="RHEA-COMP:10207"/>
        <dbReference type="Rhea" id="RHEA-COMP:14005"/>
        <dbReference type="ChEBI" id="CHEBI:28938"/>
        <dbReference type="ChEBI" id="CHEBI:29969"/>
        <dbReference type="ChEBI" id="CHEBI:30011"/>
        <dbReference type="ChEBI" id="CHEBI:138370"/>
        <dbReference type="EC" id="2.3.2.13"/>
    </reaction>
</comment>
<dbReference type="InterPro" id="IPR036985">
    <property type="entry name" value="Transglutaminase-like_sf"/>
</dbReference>
<dbReference type="SUPFAM" id="SSF54001">
    <property type="entry name" value="Cysteine proteinases"/>
    <property type="match status" value="1"/>
</dbReference>
<dbReference type="InterPro" id="IPR013783">
    <property type="entry name" value="Ig-like_fold"/>
</dbReference>
<comment type="similarity">
    <text evidence="1">Belongs to the transglutaminase superfamily. Transglutaminase family.</text>
</comment>
<keyword evidence="2" id="KW-0808">Transferase</keyword>
<dbReference type="InterPro" id="IPR002931">
    <property type="entry name" value="Transglutaminase-like"/>
</dbReference>
<evidence type="ECO:0000256" key="7">
    <source>
        <dbReference type="ARBA" id="ARBA00051843"/>
    </source>
</evidence>
<evidence type="ECO:0000313" key="12">
    <source>
        <dbReference type="Proteomes" id="UP001168821"/>
    </source>
</evidence>
<feature type="domain" description="Transglutaminase-like" evidence="10">
    <location>
        <begin position="322"/>
        <end position="415"/>
    </location>
</feature>
<feature type="binding site" evidence="9">
    <location>
        <position position="454"/>
    </location>
    <ligand>
        <name>Ca(2+)</name>
        <dbReference type="ChEBI" id="CHEBI:29108"/>
    </ligand>
</feature>
<dbReference type="Gene3D" id="2.60.40.10">
    <property type="entry name" value="Immunoglobulins"/>
    <property type="match status" value="3"/>
</dbReference>
<dbReference type="GO" id="GO:0046872">
    <property type="term" value="F:metal ion binding"/>
    <property type="evidence" value="ECO:0007669"/>
    <property type="project" value="UniProtKB-KW"/>
</dbReference>
<evidence type="ECO:0000256" key="1">
    <source>
        <dbReference type="ARBA" id="ARBA00005968"/>
    </source>
</evidence>
<dbReference type="InterPro" id="IPR038765">
    <property type="entry name" value="Papain-like_cys_pep_sf"/>
</dbReference>
<dbReference type="InterPro" id="IPR050779">
    <property type="entry name" value="Transglutaminase"/>
</dbReference>
<gene>
    <name evidence="11" type="ORF">Zmor_014353</name>
</gene>
<dbReference type="GO" id="GO:0003810">
    <property type="term" value="F:protein-glutamine gamma-glutamyltransferase activity"/>
    <property type="evidence" value="ECO:0007669"/>
    <property type="project" value="UniProtKB-EC"/>
</dbReference>
<comment type="cofactor">
    <cofactor evidence="9">
        <name>Ca(2+)</name>
        <dbReference type="ChEBI" id="CHEBI:29108"/>
    </cofactor>
    <text evidence="9">Binds 1 Ca(2+) ion per subunit.</text>
</comment>
<dbReference type="FunFam" id="2.60.40.10:FF:000171">
    <property type="entry name" value="protein-glutamine gamma-glutamyltransferase 6"/>
    <property type="match status" value="1"/>
</dbReference>
<dbReference type="FunFam" id="2.60.40.10:FF:000090">
    <property type="entry name" value="Protein-glutamine gamma-glutamyltransferase 2"/>
    <property type="match status" value="1"/>
</dbReference>
<dbReference type="InterPro" id="IPR036238">
    <property type="entry name" value="Transglutaminase_C_sf"/>
</dbReference>
<evidence type="ECO:0000256" key="4">
    <source>
        <dbReference type="ARBA" id="ARBA00022837"/>
    </source>
</evidence>
<keyword evidence="12" id="KW-1185">Reference proteome</keyword>
<feature type="active site" evidence="8">
    <location>
        <position position="412"/>
    </location>
</feature>
<feature type="binding site" evidence="9">
    <location>
        <position position="507"/>
    </location>
    <ligand>
        <name>Ca(2+)</name>
        <dbReference type="ChEBI" id="CHEBI:29108"/>
    </ligand>
</feature>
<keyword evidence="3 9" id="KW-0479">Metal-binding</keyword>
<dbReference type="PANTHER" id="PTHR11590:SF69">
    <property type="entry name" value="RE08173P"/>
    <property type="match status" value="1"/>
</dbReference>
<dbReference type="InterPro" id="IPR001102">
    <property type="entry name" value="Transglutaminase_N"/>
</dbReference>
<dbReference type="FunFam" id="3.90.260.10:FF:000001">
    <property type="entry name" value="Protein-glutamine gamma-glutamyltransferase 2"/>
    <property type="match status" value="1"/>
</dbReference>
<reference evidence="11" key="1">
    <citation type="journal article" date="2023" name="G3 (Bethesda)">
        <title>Whole genome assemblies of Zophobas morio and Tenebrio molitor.</title>
        <authorList>
            <person name="Kaur S."/>
            <person name="Stinson S.A."/>
            <person name="diCenzo G.C."/>
        </authorList>
    </citation>
    <scope>NUCLEOTIDE SEQUENCE</scope>
    <source>
        <strain evidence="11">QUZm001</strain>
    </source>
</reference>
<dbReference type="Gene3D" id="3.90.260.10">
    <property type="entry name" value="Transglutaminase-like"/>
    <property type="match status" value="1"/>
</dbReference>
<dbReference type="FunFam" id="2.60.40.10:FF:002167">
    <property type="entry name" value="Transglutaminase, isoform B"/>
    <property type="match status" value="1"/>
</dbReference>
<dbReference type="PIRSF" id="PIRSF000459">
    <property type="entry name" value="TGM_EBP42"/>
    <property type="match status" value="1"/>
</dbReference>
<dbReference type="SUPFAM" id="SSF81296">
    <property type="entry name" value="E set domains"/>
    <property type="match status" value="1"/>
</dbReference>
<dbReference type="InterPro" id="IPR023608">
    <property type="entry name" value="Transglutaminase_animal"/>
</dbReference>
<dbReference type="Proteomes" id="UP001168821">
    <property type="component" value="Unassembled WGS sequence"/>
</dbReference>
<dbReference type="EC" id="2.3.2.13" evidence="6"/>
<organism evidence="11 12">
    <name type="scientific">Zophobas morio</name>
    <dbReference type="NCBI Taxonomy" id="2755281"/>
    <lineage>
        <taxon>Eukaryota</taxon>
        <taxon>Metazoa</taxon>
        <taxon>Ecdysozoa</taxon>
        <taxon>Arthropoda</taxon>
        <taxon>Hexapoda</taxon>
        <taxon>Insecta</taxon>
        <taxon>Pterygota</taxon>
        <taxon>Neoptera</taxon>
        <taxon>Endopterygota</taxon>
        <taxon>Coleoptera</taxon>
        <taxon>Polyphaga</taxon>
        <taxon>Cucujiformia</taxon>
        <taxon>Tenebrionidae</taxon>
        <taxon>Zophobas</taxon>
    </lineage>
</organism>
<keyword evidence="4 9" id="KW-0106">Calcium</keyword>
<dbReference type="Pfam" id="PF01841">
    <property type="entry name" value="Transglut_core"/>
    <property type="match status" value="1"/>
</dbReference>
<dbReference type="Pfam" id="PF00927">
    <property type="entry name" value="Transglut_C"/>
    <property type="match status" value="2"/>
</dbReference>
<feature type="binding site" evidence="9">
    <location>
        <position position="452"/>
    </location>
    <ligand>
        <name>Ca(2+)</name>
        <dbReference type="ChEBI" id="CHEBI:29108"/>
    </ligand>
</feature>
<dbReference type="AlphaFoldDB" id="A0AA38IH88"/>
<evidence type="ECO:0000313" key="11">
    <source>
        <dbReference type="EMBL" id="KAJ3655216.1"/>
    </source>
</evidence>
<proteinExistence type="inferred from homology"/>
<evidence type="ECO:0000256" key="2">
    <source>
        <dbReference type="ARBA" id="ARBA00022679"/>
    </source>
</evidence>
<dbReference type="InterPro" id="IPR014756">
    <property type="entry name" value="Ig_E-set"/>
</dbReference>
<accession>A0AA38IH88</accession>
<dbReference type="Pfam" id="PF00868">
    <property type="entry name" value="Transglut_N"/>
    <property type="match status" value="1"/>
</dbReference>
<evidence type="ECO:0000259" key="10">
    <source>
        <dbReference type="SMART" id="SM00460"/>
    </source>
</evidence>
<dbReference type="InterPro" id="IPR013808">
    <property type="entry name" value="Transglutaminase_AS"/>
</dbReference>
<sequence length="755" mass="86571">MGKVRCSKWCKCIPCFRAKFTPNHDTPLQPLPKPKEAEETDGLPYIDAKEDSDILIIRKIDPCLTLNGVSHHTSKFELMNRQYEPQLVVRRGQSFRLDVTLNRPYNEEKDGISFIFTVEDDEKPNYGHGTLVAVPLLKRPDRHLSWNVVLENAIDNTLTIQITTASDAVVAKWHMEIDTKIINDGAYSYSWDTGIYILFNPWCKQDQVYMKTEDWREETILNDVGIIWRGTANRMRPVIWKYDQFEKDILECSLYLIHVIGKVKSNYRGDPVRTARALAAAVNSADDLGAVMGNWSEDHSGGTAPTNWLGSKEILQKFYKKKKPVKYGQCWVFSGVLTTISRAVGIPARTVTNYSSAHDTQSSLTVDYFMDEKGSIMDELNSDSIWNFHVWNEVWMQRPDLGRDYGGWQAVDATPQELSEEMYRAGPTSVFAIKQGEVLRPYDGGFLYAEVNADKVFWRYAGPTQPLKLLRKDVYGVGKQISTKAPNRFEREDITSHYKYPEKSTEERTTMLKALRQSENAFSRYYLNEDFNDVYFNFELRDDIKIGQPFDVGLVMKNRNKVVDYKINVILRVEVVTYQGKVGENVKSQDYNVIVKADSTHEVKMNVTYAEYSKRLLDQCSFIISCLATVEDTKYEYYAQDDFRVRKPDIKIILQDKPIENKEVIADIFVENPLPVPYKKGEFTVEGPGIEKKLKIKVKNNVPPGETAKGQFKFTPPKTGKHTIAAKFVSKEIDDVDGYLVITVEPNKEENGSRL</sequence>
<evidence type="ECO:0000256" key="9">
    <source>
        <dbReference type="PIRSR" id="PIRSR000459-2"/>
    </source>
</evidence>